<dbReference type="GO" id="GO:0003677">
    <property type="term" value="F:DNA binding"/>
    <property type="evidence" value="ECO:0007669"/>
    <property type="project" value="InterPro"/>
</dbReference>
<reference evidence="4 5" key="1">
    <citation type="journal article" date="2016" name="Nat. Commun.">
        <title>Extremotolerant tardigrade genome and improved radiotolerance of human cultured cells by tardigrade-unique protein.</title>
        <authorList>
            <person name="Hashimoto T."/>
            <person name="Horikawa D.D."/>
            <person name="Saito Y."/>
            <person name="Kuwahara H."/>
            <person name="Kozuka-Hata H."/>
            <person name="Shin-I T."/>
            <person name="Minakuchi Y."/>
            <person name="Ohishi K."/>
            <person name="Motoyama A."/>
            <person name="Aizu T."/>
            <person name="Enomoto A."/>
            <person name="Kondo K."/>
            <person name="Tanaka S."/>
            <person name="Hara Y."/>
            <person name="Koshikawa S."/>
            <person name="Sagara H."/>
            <person name="Miura T."/>
            <person name="Yokobori S."/>
            <person name="Miyagawa K."/>
            <person name="Suzuki Y."/>
            <person name="Kubo T."/>
            <person name="Oyama M."/>
            <person name="Kohara Y."/>
            <person name="Fujiyama A."/>
            <person name="Arakawa K."/>
            <person name="Katayama T."/>
            <person name="Toyoda A."/>
            <person name="Kunieda T."/>
        </authorList>
    </citation>
    <scope>NUCLEOTIDE SEQUENCE [LARGE SCALE GENOMIC DNA]</scope>
    <source>
        <strain evidence="4 5">YOKOZUNA-1</strain>
    </source>
</reference>
<dbReference type="Proteomes" id="UP000186922">
    <property type="component" value="Unassembled WGS sequence"/>
</dbReference>
<feature type="compositionally biased region" description="Polar residues" evidence="2">
    <location>
        <begin position="1"/>
        <end position="12"/>
    </location>
</feature>
<dbReference type="STRING" id="947166.A0A1D1VV89"/>
<dbReference type="SUPFAM" id="SSF46689">
    <property type="entry name" value="Homeodomain-like"/>
    <property type="match status" value="1"/>
</dbReference>
<dbReference type="Pfam" id="PF05225">
    <property type="entry name" value="HTH_psq"/>
    <property type="match status" value="1"/>
</dbReference>
<dbReference type="AlphaFoldDB" id="A0A1D1VV89"/>
<dbReference type="Gene3D" id="1.10.10.60">
    <property type="entry name" value="Homeodomain-like"/>
    <property type="match status" value="1"/>
</dbReference>
<sequence>MAARCSSETSVTPEGPPPAPAHLTSTIKRPKRRFMKSHPEMELALAAVNDGMSIRMAAAIYDIPHKTLGNKFNGKHQKKVGRPNTFTLEEEAEIREILVRCSKIGVPLGKRSLIKIVKPSPLRKFLRRNREVSLRILSALSFKKSREWTAARCQEWISLLQNLSDEGFLDNPSGIWNLDESGFRLAELYDRIYAERGVNEAVVT</sequence>
<dbReference type="EMBL" id="BDGG01000010">
    <property type="protein sequence ID" value="GAV03708.1"/>
    <property type="molecule type" value="Genomic_DNA"/>
</dbReference>
<dbReference type="OrthoDB" id="71166at2759"/>
<evidence type="ECO:0000313" key="5">
    <source>
        <dbReference type="Proteomes" id="UP000186922"/>
    </source>
</evidence>
<evidence type="ECO:0000256" key="1">
    <source>
        <dbReference type="ARBA" id="ARBA00004123"/>
    </source>
</evidence>
<accession>A0A1D1VV89</accession>
<name>A0A1D1VV89_RAMVA</name>
<comment type="subcellular location">
    <subcellularLocation>
        <location evidence="1">Nucleus</location>
    </subcellularLocation>
</comment>
<proteinExistence type="predicted"/>
<gene>
    <name evidence="4" type="primary">RvY_14097-1</name>
    <name evidence="4" type="synonym">RvY_14097.1</name>
    <name evidence="4" type="ORF">RvY_14097</name>
</gene>
<dbReference type="GO" id="GO:0005634">
    <property type="term" value="C:nucleus"/>
    <property type="evidence" value="ECO:0007669"/>
    <property type="project" value="UniProtKB-SubCell"/>
</dbReference>
<protein>
    <recommendedName>
        <fullName evidence="3">HTH psq-type domain-containing protein</fullName>
    </recommendedName>
</protein>
<evidence type="ECO:0000256" key="2">
    <source>
        <dbReference type="SAM" id="MobiDB-lite"/>
    </source>
</evidence>
<organism evidence="4 5">
    <name type="scientific">Ramazzottius varieornatus</name>
    <name type="common">Water bear</name>
    <name type="synonym">Tardigrade</name>
    <dbReference type="NCBI Taxonomy" id="947166"/>
    <lineage>
        <taxon>Eukaryota</taxon>
        <taxon>Metazoa</taxon>
        <taxon>Ecdysozoa</taxon>
        <taxon>Tardigrada</taxon>
        <taxon>Eutardigrada</taxon>
        <taxon>Parachela</taxon>
        <taxon>Hypsibioidea</taxon>
        <taxon>Ramazzottiidae</taxon>
        <taxon>Ramazzottius</taxon>
    </lineage>
</organism>
<dbReference type="InterPro" id="IPR009057">
    <property type="entry name" value="Homeodomain-like_sf"/>
</dbReference>
<dbReference type="InterPro" id="IPR007889">
    <property type="entry name" value="HTH_Psq"/>
</dbReference>
<evidence type="ECO:0000313" key="4">
    <source>
        <dbReference type="EMBL" id="GAV03708.1"/>
    </source>
</evidence>
<feature type="domain" description="HTH psq-type" evidence="3">
    <location>
        <begin position="40"/>
        <end position="75"/>
    </location>
</feature>
<keyword evidence="5" id="KW-1185">Reference proteome</keyword>
<evidence type="ECO:0000259" key="3">
    <source>
        <dbReference type="Pfam" id="PF05225"/>
    </source>
</evidence>
<feature type="region of interest" description="Disordered" evidence="2">
    <location>
        <begin position="1"/>
        <end position="24"/>
    </location>
</feature>
<comment type="caution">
    <text evidence="4">The sequence shown here is derived from an EMBL/GenBank/DDBJ whole genome shotgun (WGS) entry which is preliminary data.</text>
</comment>